<dbReference type="Gene3D" id="3.40.50.150">
    <property type="entry name" value="Vaccinia Virus protein VP39"/>
    <property type="match status" value="1"/>
</dbReference>
<evidence type="ECO:0000313" key="9">
    <source>
        <dbReference type="Proteomes" id="UP000007394"/>
    </source>
</evidence>
<dbReference type="eggNOG" id="COG0144">
    <property type="taxonomic scope" value="Bacteria"/>
</dbReference>
<proteinExistence type="inferred from homology"/>
<dbReference type="GO" id="GO:0006396">
    <property type="term" value="P:RNA processing"/>
    <property type="evidence" value="ECO:0007669"/>
    <property type="project" value="InterPro"/>
</dbReference>
<dbReference type="PROSITE" id="PS51686">
    <property type="entry name" value="SAM_MT_RSMB_NOP"/>
    <property type="match status" value="1"/>
</dbReference>
<feature type="active site" description="Nucleophile" evidence="6">
    <location>
        <position position="238"/>
    </location>
</feature>
<dbReference type="RefSeq" id="WP_014561558.1">
    <property type="nucleotide sequence ID" value="NC_017464.1"/>
</dbReference>
<evidence type="ECO:0000256" key="3">
    <source>
        <dbReference type="ARBA" id="ARBA00022679"/>
    </source>
</evidence>
<dbReference type="HOGENOM" id="CLU_005316_6_2_10"/>
<accession>I0AN60</accession>
<keyword evidence="2 6" id="KW-0489">Methyltransferase</keyword>
<dbReference type="InterPro" id="IPR018314">
    <property type="entry name" value="RsmB/NOL1/NOP2-like_CS"/>
</dbReference>
<evidence type="ECO:0000256" key="2">
    <source>
        <dbReference type="ARBA" id="ARBA00022603"/>
    </source>
</evidence>
<dbReference type="Gene3D" id="3.30.70.1170">
    <property type="entry name" value="Sun protein, domain 3"/>
    <property type="match status" value="1"/>
</dbReference>
<comment type="caution">
    <text evidence="6">Lacks conserved residue(s) required for the propagation of feature annotation.</text>
</comment>
<protein>
    <submittedName>
        <fullName evidence="8">tRNA/rRNA cytosine-C5-methylase</fullName>
    </submittedName>
</protein>
<evidence type="ECO:0000313" key="8">
    <source>
        <dbReference type="EMBL" id="AFH50417.1"/>
    </source>
</evidence>
<dbReference type="PATRIC" id="fig|945713.3.peg.2730"/>
<comment type="similarity">
    <text evidence="1 6">Belongs to the class I-like SAM-binding methyltransferase superfamily. RsmB/NOP family.</text>
</comment>
<keyword evidence="3 6" id="KW-0808">Transferase</keyword>
<dbReference type="PRINTS" id="PR02008">
    <property type="entry name" value="RCMTFAMILY"/>
</dbReference>
<feature type="binding site" evidence="6">
    <location>
        <position position="185"/>
    </location>
    <ligand>
        <name>S-adenosyl-L-methionine</name>
        <dbReference type="ChEBI" id="CHEBI:59789"/>
    </ligand>
</feature>
<gene>
    <name evidence="8" type="primary">rsmF</name>
    <name evidence="8" type="ordered locus">IALB_2714</name>
</gene>
<sequence length="477" mass="54897">MEKTSKAYEYFAKLYGRESAEAYQQYIQQTPIDYLRVNTNKITVDALQKLLKEKYRIQTELVANFPKALKVISDEDDLIGKTVEQILGFYYIQGLSSMLPPIALNPNESELVMDLCGAPGSKTTQMAEMMNNRGTLIANEVDINRIKSLVFNLDRLNIINTGILNFKGEILSKVYNNYFDKVLVDAPCSGLGIIQKKEEVSKWWSIDHANRLHDLQTKLLVAAIKMAKVGGEIVYSTCTLSVEENELVIDTILKNYPVEIVDVELPVKTYRAFIKYDGIKLNSQIEKAIRILPWEIESDGFFLVKLKKISETEPMEKIYTPGSDIKIVKSNHKEFLPYKNYLVDHFGIEENVFDDFKFIFKGRDIFIINKDWFDENPSLFNRIGTKFGSLDKKQRITLHSNGAQVLGKSVKKFIYEIKDKKELELYLTGMRIKNDELVTGQYVVKYNEIVLGTAIKTEEGLKSRFPRTKRTQKFEVM</sequence>
<evidence type="ECO:0000256" key="6">
    <source>
        <dbReference type="PROSITE-ProRule" id="PRU01023"/>
    </source>
</evidence>
<dbReference type="Pfam" id="PF01189">
    <property type="entry name" value="Methyltr_RsmB-F"/>
    <property type="match status" value="1"/>
</dbReference>
<evidence type="ECO:0000256" key="4">
    <source>
        <dbReference type="ARBA" id="ARBA00022691"/>
    </source>
</evidence>
<reference evidence="8 9" key="1">
    <citation type="journal article" date="2012" name="Front. Microbiol.">
        <title>Complete genome of Ignavibacterium album, a metabolically versatile, flagellated, facultative anaerobe from the phylum Chlorobi.</title>
        <authorList>
            <person name="Liu Z."/>
            <person name="Frigaard N.-U."/>
            <person name="Vogl K."/>
            <person name="Iino T."/>
            <person name="Ohkuma M."/>
            <person name="Overmann J."/>
            <person name="Bryant D.A."/>
        </authorList>
    </citation>
    <scope>NUCLEOTIDE SEQUENCE [LARGE SCALE GENOMIC DNA]</scope>
    <source>
        <strain evidence="9">DSM 19864 / JCM 16511 / NBRC 101810 / Mat9-16</strain>
    </source>
</reference>
<feature type="domain" description="SAM-dependent MTase RsmB/NOP-type" evidence="7">
    <location>
        <begin position="23"/>
        <end position="309"/>
    </location>
</feature>
<evidence type="ECO:0000256" key="1">
    <source>
        <dbReference type="ARBA" id="ARBA00007494"/>
    </source>
</evidence>
<name>I0AN60_IGNAJ</name>
<keyword evidence="9" id="KW-1185">Reference proteome</keyword>
<dbReference type="InterPro" id="IPR001678">
    <property type="entry name" value="MeTrfase_RsmB-F_NOP2_dom"/>
</dbReference>
<dbReference type="KEGG" id="ial:IALB_2714"/>
<dbReference type="InterPro" id="IPR049560">
    <property type="entry name" value="MeTrfase_RsmB-F_NOP2_cat"/>
</dbReference>
<dbReference type="InterPro" id="IPR023267">
    <property type="entry name" value="RCMT"/>
</dbReference>
<dbReference type="SUPFAM" id="SSF53335">
    <property type="entry name" value="S-adenosyl-L-methionine-dependent methyltransferases"/>
    <property type="match status" value="1"/>
</dbReference>
<feature type="binding site" evidence="6">
    <location>
        <position position="140"/>
    </location>
    <ligand>
        <name>S-adenosyl-L-methionine</name>
        <dbReference type="ChEBI" id="CHEBI:59789"/>
    </ligand>
</feature>
<dbReference type="Proteomes" id="UP000007394">
    <property type="component" value="Chromosome"/>
</dbReference>
<dbReference type="PROSITE" id="PS01153">
    <property type="entry name" value="NOL1_NOP2_SUN"/>
    <property type="match status" value="1"/>
</dbReference>
<keyword evidence="4 6" id="KW-0949">S-adenosyl-L-methionine</keyword>
<dbReference type="EMBL" id="CP003418">
    <property type="protein sequence ID" value="AFH50417.1"/>
    <property type="molecule type" value="Genomic_DNA"/>
</dbReference>
<dbReference type="OrthoDB" id="9810297at2"/>
<dbReference type="GO" id="GO:0001510">
    <property type="term" value="P:RNA methylation"/>
    <property type="evidence" value="ECO:0007669"/>
    <property type="project" value="InterPro"/>
</dbReference>
<evidence type="ECO:0000259" key="7">
    <source>
        <dbReference type="PROSITE" id="PS51686"/>
    </source>
</evidence>
<organism evidence="8 9">
    <name type="scientific">Ignavibacterium album (strain DSM 19864 / JCM 16511 / NBRC 101810 / Mat9-16)</name>
    <dbReference type="NCBI Taxonomy" id="945713"/>
    <lineage>
        <taxon>Bacteria</taxon>
        <taxon>Pseudomonadati</taxon>
        <taxon>Ignavibacteriota</taxon>
        <taxon>Ignavibacteria</taxon>
        <taxon>Ignavibacteriales</taxon>
        <taxon>Ignavibacteriaceae</taxon>
        <taxon>Ignavibacterium</taxon>
    </lineage>
</organism>
<dbReference type="NCBIfam" id="TIGR00446">
    <property type="entry name" value="nop2p"/>
    <property type="match status" value="1"/>
</dbReference>
<dbReference type="GO" id="GO:0003723">
    <property type="term" value="F:RNA binding"/>
    <property type="evidence" value="ECO:0007669"/>
    <property type="project" value="UniProtKB-UniRule"/>
</dbReference>
<dbReference type="PANTHER" id="PTHR22807:SF30">
    <property type="entry name" value="28S RRNA (CYTOSINE(4447)-C(5))-METHYLTRANSFERASE-RELATED"/>
    <property type="match status" value="1"/>
</dbReference>
<keyword evidence="5 6" id="KW-0694">RNA-binding</keyword>
<dbReference type="GO" id="GO:0008757">
    <property type="term" value="F:S-adenosylmethionine-dependent methyltransferase activity"/>
    <property type="evidence" value="ECO:0007669"/>
    <property type="project" value="InterPro"/>
</dbReference>
<dbReference type="GO" id="GO:0008173">
    <property type="term" value="F:RNA methyltransferase activity"/>
    <property type="evidence" value="ECO:0007669"/>
    <property type="project" value="InterPro"/>
</dbReference>
<dbReference type="InterPro" id="IPR029063">
    <property type="entry name" value="SAM-dependent_MTases_sf"/>
</dbReference>
<dbReference type="InterPro" id="IPR011023">
    <property type="entry name" value="Nop2p"/>
</dbReference>
<dbReference type="STRING" id="945713.IALB_2714"/>
<dbReference type="PANTHER" id="PTHR22807">
    <property type="entry name" value="NOP2 YEAST -RELATED NOL1/NOP2/FMU SUN DOMAIN-CONTAINING"/>
    <property type="match status" value="1"/>
</dbReference>
<dbReference type="AlphaFoldDB" id="I0AN60"/>
<evidence type="ECO:0000256" key="5">
    <source>
        <dbReference type="ARBA" id="ARBA00022884"/>
    </source>
</evidence>